<evidence type="ECO:0008006" key="7">
    <source>
        <dbReference type="Google" id="ProtNLM"/>
    </source>
</evidence>
<name>A0A382HRM0_9ZZZZ</name>
<dbReference type="PANTHER" id="PTHR43483">
    <property type="entry name" value="MEMBRANE TRANSPORTER PROTEIN HI_0806-RELATED"/>
    <property type="match status" value="1"/>
</dbReference>
<dbReference type="InterPro" id="IPR002781">
    <property type="entry name" value="TM_pro_TauE-like"/>
</dbReference>
<feature type="transmembrane region" description="Helical" evidence="5">
    <location>
        <begin position="98"/>
        <end position="117"/>
    </location>
</feature>
<comment type="subcellular location">
    <subcellularLocation>
        <location evidence="1">Membrane</location>
        <topology evidence="1">Multi-pass membrane protein</topology>
    </subcellularLocation>
</comment>
<feature type="transmembrane region" description="Helical" evidence="5">
    <location>
        <begin position="304"/>
        <end position="323"/>
    </location>
</feature>
<feature type="transmembrane region" description="Helical" evidence="5">
    <location>
        <begin position="31"/>
        <end position="55"/>
    </location>
</feature>
<feature type="non-terminal residue" evidence="6">
    <location>
        <position position="1"/>
    </location>
</feature>
<keyword evidence="4 5" id="KW-0472">Membrane</keyword>
<feature type="transmembrane region" description="Helical" evidence="5">
    <location>
        <begin position="206"/>
        <end position="239"/>
    </location>
</feature>
<evidence type="ECO:0000313" key="6">
    <source>
        <dbReference type="EMBL" id="SVB89948.1"/>
    </source>
</evidence>
<organism evidence="6">
    <name type="scientific">marine metagenome</name>
    <dbReference type="NCBI Taxonomy" id="408172"/>
    <lineage>
        <taxon>unclassified sequences</taxon>
        <taxon>metagenomes</taxon>
        <taxon>ecological metagenomes</taxon>
    </lineage>
</organism>
<keyword evidence="2 5" id="KW-0812">Transmembrane</keyword>
<evidence type="ECO:0000256" key="3">
    <source>
        <dbReference type="ARBA" id="ARBA00022989"/>
    </source>
</evidence>
<dbReference type="Pfam" id="PF01925">
    <property type="entry name" value="TauE"/>
    <property type="match status" value="1"/>
</dbReference>
<dbReference type="PANTHER" id="PTHR43483:SF3">
    <property type="entry name" value="MEMBRANE TRANSPORTER PROTEIN HI_0806-RELATED"/>
    <property type="match status" value="1"/>
</dbReference>
<sequence>PWPPSAAQQERAQGTAVSMWFPNAEVAVNPALLLLLGVMVGTLSGFFGVGGGFLITGGLLVFGVPPVFAVGTGLALIMGSSIINTLKHRHLGNVDLRLGMLMLVGTIPGVFLAEQLNSTLEEAGIIGPVIRYVYILFLGALGGFIVNDYLKLRRTSKLAGEEISTASLARRVQGLRIPPHSIWLPGLGKVPTYVSLPVSGIKNLSVFIPVAVGLGVGFFAGLLGAGGGFLLMPALIFGLGGPTTVAIGTDLFQIIVTGSWGTFIYALSHNVDPKMAIIMLSAASVGSQLGATATNFVEPARIRILYGVTILAGGLAVALEQVSTFGESVEFLSTLASVVLLGVGGAMCLIIAAMMMIAKRKNR</sequence>
<dbReference type="EMBL" id="UINC01062893">
    <property type="protein sequence ID" value="SVB89948.1"/>
    <property type="molecule type" value="Genomic_DNA"/>
</dbReference>
<keyword evidence="3 5" id="KW-1133">Transmembrane helix</keyword>
<protein>
    <recommendedName>
        <fullName evidence="7">Membrane transporter protein</fullName>
    </recommendedName>
</protein>
<accession>A0A382HRM0</accession>
<feature type="transmembrane region" description="Helical" evidence="5">
    <location>
        <begin position="129"/>
        <end position="150"/>
    </location>
</feature>
<evidence type="ECO:0000256" key="4">
    <source>
        <dbReference type="ARBA" id="ARBA00023136"/>
    </source>
</evidence>
<feature type="transmembrane region" description="Helical" evidence="5">
    <location>
        <begin position="67"/>
        <end position="86"/>
    </location>
</feature>
<reference evidence="6" key="1">
    <citation type="submission" date="2018-05" db="EMBL/GenBank/DDBJ databases">
        <authorList>
            <person name="Lanie J.A."/>
            <person name="Ng W.-L."/>
            <person name="Kazmierczak K.M."/>
            <person name="Andrzejewski T.M."/>
            <person name="Davidsen T.M."/>
            <person name="Wayne K.J."/>
            <person name="Tettelin H."/>
            <person name="Glass J.I."/>
            <person name="Rusch D."/>
            <person name="Podicherti R."/>
            <person name="Tsui H.-C.T."/>
            <person name="Winkler M.E."/>
        </authorList>
    </citation>
    <scope>NUCLEOTIDE SEQUENCE</scope>
</reference>
<evidence type="ECO:0000256" key="2">
    <source>
        <dbReference type="ARBA" id="ARBA00022692"/>
    </source>
</evidence>
<gene>
    <name evidence="6" type="ORF">METZ01_LOCUS242802</name>
</gene>
<dbReference type="AlphaFoldDB" id="A0A382HRM0"/>
<feature type="transmembrane region" description="Helical" evidence="5">
    <location>
        <begin position="335"/>
        <end position="358"/>
    </location>
</feature>
<proteinExistence type="predicted"/>
<dbReference type="GO" id="GO:0016020">
    <property type="term" value="C:membrane"/>
    <property type="evidence" value="ECO:0007669"/>
    <property type="project" value="UniProtKB-SubCell"/>
</dbReference>
<evidence type="ECO:0000256" key="5">
    <source>
        <dbReference type="SAM" id="Phobius"/>
    </source>
</evidence>
<evidence type="ECO:0000256" key="1">
    <source>
        <dbReference type="ARBA" id="ARBA00004141"/>
    </source>
</evidence>